<gene>
    <name evidence="2" type="ORF">TorRG33x02_290760</name>
</gene>
<accession>A0A2P5CC31</accession>
<evidence type="ECO:0000313" key="2">
    <source>
        <dbReference type="EMBL" id="PON58591.1"/>
    </source>
</evidence>
<reference evidence="3" key="1">
    <citation type="submission" date="2016-06" db="EMBL/GenBank/DDBJ databases">
        <title>Parallel loss of symbiosis genes in relatives of nitrogen-fixing non-legume Parasponia.</title>
        <authorList>
            <person name="Van Velzen R."/>
            <person name="Holmer R."/>
            <person name="Bu F."/>
            <person name="Rutten L."/>
            <person name="Van Zeijl A."/>
            <person name="Liu W."/>
            <person name="Santuari L."/>
            <person name="Cao Q."/>
            <person name="Sharma T."/>
            <person name="Shen D."/>
            <person name="Roswanjaya Y."/>
            <person name="Wardhani T."/>
            <person name="Kalhor M.S."/>
            <person name="Jansen J."/>
            <person name="Van den Hoogen J."/>
            <person name="Gungor B."/>
            <person name="Hartog M."/>
            <person name="Hontelez J."/>
            <person name="Verver J."/>
            <person name="Yang W.-C."/>
            <person name="Schijlen E."/>
            <person name="Repin R."/>
            <person name="Schilthuizen M."/>
            <person name="Schranz E."/>
            <person name="Heidstra R."/>
            <person name="Miyata K."/>
            <person name="Fedorova E."/>
            <person name="Kohlen W."/>
            <person name="Bisseling T."/>
            <person name="Smit S."/>
            <person name="Geurts R."/>
        </authorList>
    </citation>
    <scope>NUCLEOTIDE SEQUENCE [LARGE SCALE GENOMIC DNA]</scope>
    <source>
        <strain evidence="3">cv. RG33-2</strain>
    </source>
</reference>
<dbReference type="STRING" id="63057.A0A2P5CC31"/>
<name>A0A2P5CC31_TREOI</name>
<dbReference type="Proteomes" id="UP000237000">
    <property type="component" value="Unassembled WGS sequence"/>
</dbReference>
<dbReference type="InParanoid" id="A0A2P5CC31"/>
<comment type="caution">
    <text evidence="2">The sequence shown here is derived from an EMBL/GenBank/DDBJ whole genome shotgun (WGS) entry which is preliminary data.</text>
</comment>
<sequence length="110" mass="12745">LINRGPSVPLDYRIPEEVWSDKEVNLSFLKIFGCLFYVHIGPANRSELDPKSKKCFCIGYDDAEFGYCFWDDQNRKIIRSRDVIFNEEVMYKDRLGTGADSVCPEVKRLG</sequence>
<organism evidence="2 3">
    <name type="scientific">Trema orientale</name>
    <name type="common">Charcoal tree</name>
    <name type="synonym">Celtis orientalis</name>
    <dbReference type="NCBI Taxonomy" id="63057"/>
    <lineage>
        <taxon>Eukaryota</taxon>
        <taxon>Viridiplantae</taxon>
        <taxon>Streptophyta</taxon>
        <taxon>Embryophyta</taxon>
        <taxon>Tracheophyta</taxon>
        <taxon>Spermatophyta</taxon>
        <taxon>Magnoliopsida</taxon>
        <taxon>eudicotyledons</taxon>
        <taxon>Gunneridae</taxon>
        <taxon>Pentapetalae</taxon>
        <taxon>rosids</taxon>
        <taxon>fabids</taxon>
        <taxon>Rosales</taxon>
        <taxon>Cannabaceae</taxon>
        <taxon>Trema</taxon>
    </lineage>
</organism>
<keyword evidence="3" id="KW-1185">Reference proteome</keyword>
<dbReference type="EMBL" id="JXTC01000384">
    <property type="protein sequence ID" value="PON58591.1"/>
    <property type="molecule type" value="Genomic_DNA"/>
</dbReference>
<dbReference type="OrthoDB" id="6776856at2759"/>
<evidence type="ECO:0000259" key="1">
    <source>
        <dbReference type="Pfam" id="PF25597"/>
    </source>
</evidence>
<dbReference type="AlphaFoldDB" id="A0A2P5CC31"/>
<evidence type="ECO:0000313" key="3">
    <source>
        <dbReference type="Proteomes" id="UP000237000"/>
    </source>
</evidence>
<protein>
    <recommendedName>
        <fullName evidence="1">Retroviral polymerase SH3-like domain-containing protein</fullName>
    </recommendedName>
</protein>
<dbReference type="InterPro" id="IPR057670">
    <property type="entry name" value="SH3_retrovirus"/>
</dbReference>
<dbReference type="Pfam" id="PF25597">
    <property type="entry name" value="SH3_retrovirus"/>
    <property type="match status" value="1"/>
</dbReference>
<proteinExistence type="predicted"/>
<feature type="domain" description="Retroviral polymerase SH3-like" evidence="1">
    <location>
        <begin position="34"/>
        <end position="93"/>
    </location>
</feature>
<feature type="non-terminal residue" evidence="2">
    <location>
        <position position="1"/>
    </location>
</feature>